<proteinExistence type="predicted"/>
<sequence>MNSRILFAPKYPTTGKDKGQYPLAAISTEKTPADTRSIGVFGWKDRATGIQDPGKPYYPAGSLVFHAQITQARGKIAANFFEEPRMQQQQQPVPVSLRKIFSKDEAFGINHAPDSSESSRERREIGLQVPRPPNFTAVKAVKDRSLLTPPLYLRFHAASRGNHPRGRDVGPFPMPRQGNGTRDLLEQLESWSVAVVIEEFLFSVENGETWRTAFHESNNNL</sequence>
<dbReference type="Proteomes" id="UP001177670">
    <property type="component" value="Unassembled WGS sequence"/>
</dbReference>
<dbReference type="AlphaFoldDB" id="A0AA40FNK7"/>
<name>A0AA40FNK7_9HYME</name>
<comment type="caution">
    <text evidence="1">The sequence shown here is derived from an EMBL/GenBank/DDBJ whole genome shotgun (WGS) entry which is preliminary data.</text>
</comment>
<organism evidence="1 2">
    <name type="scientific">Melipona bicolor</name>
    <dbReference type="NCBI Taxonomy" id="60889"/>
    <lineage>
        <taxon>Eukaryota</taxon>
        <taxon>Metazoa</taxon>
        <taxon>Ecdysozoa</taxon>
        <taxon>Arthropoda</taxon>
        <taxon>Hexapoda</taxon>
        <taxon>Insecta</taxon>
        <taxon>Pterygota</taxon>
        <taxon>Neoptera</taxon>
        <taxon>Endopterygota</taxon>
        <taxon>Hymenoptera</taxon>
        <taxon>Apocrita</taxon>
        <taxon>Aculeata</taxon>
        <taxon>Apoidea</taxon>
        <taxon>Anthophila</taxon>
        <taxon>Apidae</taxon>
        <taxon>Melipona</taxon>
    </lineage>
</organism>
<protein>
    <submittedName>
        <fullName evidence="1">Uncharacterized protein</fullName>
    </submittedName>
</protein>
<dbReference type="EMBL" id="JAHYIQ010000023">
    <property type="protein sequence ID" value="KAK1122412.1"/>
    <property type="molecule type" value="Genomic_DNA"/>
</dbReference>
<reference evidence="1" key="1">
    <citation type="submission" date="2021-10" db="EMBL/GenBank/DDBJ databases">
        <title>Melipona bicolor Genome sequencing and assembly.</title>
        <authorList>
            <person name="Araujo N.S."/>
            <person name="Arias M.C."/>
        </authorList>
    </citation>
    <scope>NUCLEOTIDE SEQUENCE</scope>
    <source>
        <strain evidence="1">USP_2M_L1-L4_2017</strain>
        <tissue evidence="1">Whole body</tissue>
    </source>
</reference>
<gene>
    <name evidence="1" type="ORF">K0M31_009635</name>
</gene>
<evidence type="ECO:0000313" key="1">
    <source>
        <dbReference type="EMBL" id="KAK1122412.1"/>
    </source>
</evidence>
<keyword evidence="2" id="KW-1185">Reference proteome</keyword>
<accession>A0AA40FNK7</accession>
<evidence type="ECO:0000313" key="2">
    <source>
        <dbReference type="Proteomes" id="UP001177670"/>
    </source>
</evidence>